<dbReference type="GO" id="GO:0003689">
    <property type="term" value="F:DNA clamp loader activity"/>
    <property type="evidence" value="ECO:0007669"/>
    <property type="project" value="TreeGrafter"/>
</dbReference>
<proteinExistence type="inferred from homology"/>
<dbReference type="InterPro" id="IPR008921">
    <property type="entry name" value="DNA_pol3_clamp-load_cplx_C"/>
</dbReference>
<evidence type="ECO:0000256" key="4">
    <source>
        <dbReference type="ARBA" id="ARBA00023242"/>
    </source>
</evidence>
<comment type="similarity">
    <text evidence="2">Belongs to the activator 1 small subunits family.</text>
</comment>
<dbReference type="Pfam" id="PF13177">
    <property type="entry name" value="DNA_pol3_delta2"/>
    <property type="match status" value="1"/>
</dbReference>
<dbReference type="Gene3D" id="1.10.8.60">
    <property type="match status" value="1"/>
</dbReference>
<evidence type="ECO:0000256" key="1">
    <source>
        <dbReference type="ARBA" id="ARBA00004123"/>
    </source>
</evidence>
<dbReference type="STRING" id="556484.B7FSY5"/>
<dbReference type="GO" id="GO:0006271">
    <property type="term" value="P:DNA strand elongation involved in DNA replication"/>
    <property type="evidence" value="ECO:0007669"/>
    <property type="project" value="UniProtKB-ARBA"/>
</dbReference>
<dbReference type="GO" id="GO:0005634">
    <property type="term" value="C:nucleus"/>
    <property type="evidence" value="ECO:0007669"/>
    <property type="project" value="UniProtKB-SubCell"/>
</dbReference>
<dbReference type="Proteomes" id="UP000000759">
    <property type="component" value="Chromosome 2"/>
</dbReference>
<comment type="subcellular location">
    <subcellularLocation>
        <location evidence="1">Nucleus</location>
    </subcellularLocation>
</comment>
<name>B7FSY5_PHATC</name>
<evidence type="ECO:0000313" key="6">
    <source>
        <dbReference type="Proteomes" id="UP000000759"/>
    </source>
</evidence>
<dbReference type="Gene3D" id="1.20.272.10">
    <property type="match status" value="1"/>
</dbReference>
<dbReference type="HOGENOM" id="CLU_042324_5_0_1"/>
<dbReference type="OrthoDB" id="761538at2759"/>
<organism evidence="5 6">
    <name type="scientific">Phaeodactylum tricornutum (strain CCAP 1055/1)</name>
    <dbReference type="NCBI Taxonomy" id="556484"/>
    <lineage>
        <taxon>Eukaryota</taxon>
        <taxon>Sar</taxon>
        <taxon>Stramenopiles</taxon>
        <taxon>Ochrophyta</taxon>
        <taxon>Bacillariophyta</taxon>
        <taxon>Bacillariophyceae</taxon>
        <taxon>Bacillariophycidae</taxon>
        <taxon>Naviculales</taxon>
        <taxon>Phaeodactylaceae</taxon>
        <taxon>Phaeodactylum</taxon>
    </lineage>
</organism>
<dbReference type="PaxDb" id="2850-Phatr50732"/>
<dbReference type="EMBL" id="CM000606">
    <property type="protein sequence ID" value="EEC50877.1"/>
    <property type="molecule type" value="Genomic_DNA"/>
</dbReference>
<evidence type="ECO:0000256" key="2">
    <source>
        <dbReference type="ARBA" id="ARBA00005378"/>
    </source>
</evidence>
<dbReference type="AlphaFoldDB" id="B7FSY5"/>
<accession>B7FSY5</accession>
<dbReference type="FunFam" id="1.20.272.10:FF:000002">
    <property type="entry name" value="Replication factor C subunit 3"/>
    <property type="match status" value="1"/>
</dbReference>
<evidence type="ECO:0000313" key="5">
    <source>
        <dbReference type="EMBL" id="EEC50877.1"/>
    </source>
</evidence>
<dbReference type="GO" id="GO:0006281">
    <property type="term" value="P:DNA repair"/>
    <property type="evidence" value="ECO:0007669"/>
    <property type="project" value="UniProtKB-ARBA"/>
</dbReference>
<dbReference type="KEGG" id="pti:PHATRDRAFT_50732"/>
<dbReference type="GO" id="GO:0003677">
    <property type="term" value="F:DNA binding"/>
    <property type="evidence" value="ECO:0007669"/>
    <property type="project" value="InterPro"/>
</dbReference>
<dbReference type="RefSeq" id="XP_002178063.1">
    <property type="nucleotide sequence ID" value="XM_002178027.1"/>
</dbReference>
<reference evidence="5 6" key="1">
    <citation type="journal article" date="2008" name="Nature">
        <title>The Phaeodactylum genome reveals the evolutionary history of diatom genomes.</title>
        <authorList>
            <person name="Bowler C."/>
            <person name="Allen A.E."/>
            <person name="Badger J.H."/>
            <person name="Grimwood J."/>
            <person name="Jabbari K."/>
            <person name="Kuo A."/>
            <person name="Maheswari U."/>
            <person name="Martens C."/>
            <person name="Maumus F."/>
            <person name="Otillar R.P."/>
            <person name="Rayko E."/>
            <person name="Salamov A."/>
            <person name="Vandepoele K."/>
            <person name="Beszteri B."/>
            <person name="Gruber A."/>
            <person name="Heijde M."/>
            <person name="Katinka M."/>
            <person name="Mock T."/>
            <person name="Valentin K."/>
            <person name="Verret F."/>
            <person name="Berges J.A."/>
            <person name="Brownlee C."/>
            <person name="Cadoret J.P."/>
            <person name="Chiovitti A."/>
            <person name="Choi C.J."/>
            <person name="Coesel S."/>
            <person name="De Martino A."/>
            <person name="Detter J.C."/>
            <person name="Durkin C."/>
            <person name="Falciatore A."/>
            <person name="Fournet J."/>
            <person name="Haruta M."/>
            <person name="Huysman M.J."/>
            <person name="Jenkins B.D."/>
            <person name="Jiroutova K."/>
            <person name="Jorgensen R.E."/>
            <person name="Joubert Y."/>
            <person name="Kaplan A."/>
            <person name="Kroger N."/>
            <person name="Kroth P.G."/>
            <person name="La Roche J."/>
            <person name="Lindquist E."/>
            <person name="Lommer M."/>
            <person name="Martin-Jezequel V."/>
            <person name="Lopez P.J."/>
            <person name="Lucas S."/>
            <person name="Mangogna M."/>
            <person name="McGinnis K."/>
            <person name="Medlin L.K."/>
            <person name="Montsant A."/>
            <person name="Oudot-Le Secq M.P."/>
            <person name="Napoli C."/>
            <person name="Obornik M."/>
            <person name="Parker M.S."/>
            <person name="Petit J.L."/>
            <person name="Porcel B.M."/>
            <person name="Poulsen N."/>
            <person name="Robison M."/>
            <person name="Rychlewski L."/>
            <person name="Rynearson T.A."/>
            <person name="Schmutz J."/>
            <person name="Shapiro H."/>
            <person name="Siaut M."/>
            <person name="Stanley M."/>
            <person name="Sussman M.R."/>
            <person name="Taylor A.R."/>
            <person name="Vardi A."/>
            <person name="von Dassow P."/>
            <person name="Vyverman W."/>
            <person name="Willis A."/>
            <person name="Wyrwicz L.S."/>
            <person name="Rokhsar D.S."/>
            <person name="Weissenbach J."/>
            <person name="Armbrust E.V."/>
            <person name="Green B.R."/>
            <person name="Van de Peer Y."/>
            <person name="Grigoriev I.V."/>
        </authorList>
    </citation>
    <scope>NUCLEOTIDE SEQUENCE [LARGE SCALE GENOMIC DNA]</scope>
    <source>
        <strain evidence="5 6">CCAP 1055/1</strain>
    </source>
</reference>
<keyword evidence="3" id="KW-0235">DNA replication</keyword>
<dbReference type="InterPro" id="IPR050238">
    <property type="entry name" value="DNA_Rep/Repair_Clamp_Loader"/>
</dbReference>
<dbReference type="FunFam" id="1.10.8.60:FF:000030">
    <property type="entry name" value="replication factor C subunit 3"/>
    <property type="match status" value="1"/>
</dbReference>
<dbReference type="Pfam" id="PF22534">
    <property type="entry name" value="RFC_C"/>
    <property type="match status" value="1"/>
</dbReference>
<gene>
    <name evidence="5" type="primary">RFC3</name>
    <name evidence="5" type="ORF">PHATRDRAFT_50732</name>
</gene>
<dbReference type="Gene3D" id="3.40.50.300">
    <property type="entry name" value="P-loop containing nucleotide triphosphate hydrolases"/>
    <property type="match status" value="1"/>
</dbReference>
<keyword evidence="6" id="KW-1185">Reference proteome</keyword>
<dbReference type="GO" id="GO:0005663">
    <property type="term" value="C:DNA replication factor C complex"/>
    <property type="evidence" value="ECO:0007669"/>
    <property type="project" value="TreeGrafter"/>
</dbReference>
<dbReference type="Pfam" id="PF21960">
    <property type="entry name" value="RCF1-5-like_lid"/>
    <property type="match status" value="1"/>
</dbReference>
<dbReference type="PANTHER" id="PTHR11669:SF1">
    <property type="entry name" value="REPLICATION FACTOR C SUBUNIT 3"/>
    <property type="match status" value="1"/>
</dbReference>
<dbReference type="CDD" id="cd00009">
    <property type="entry name" value="AAA"/>
    <property type="match status" value="1"/>
</dbReference>
<dbReference type="FunFam" id="3.40.50.300:FF:000136">
    <property type="entry name" value="Replication factor C subunit 5"/>
    <property type="match status" value="1"/>
</dbReference>
<dbReference type="GeneID" id="7197500"/>
<dbReference type="eggNOG" id="KOG2035">
    <property type="taxonomic scope" value="Eukaryota"/>
</dbReference>
<evidence type="ECO:0000256" key="3">
    <source>
        <dbReference type="ARBA" id="ARBA00022705"/>
    </source>
</evidence>
<dbReference type="SUPFAM" id="SSF52540">
    <property type="entry name" value="P-loop containing nucleoside triphosphate hydrolases"/>
    <property type="match status" value="1"/>
</dbReference>
<reference evidence="6" key="2">
    <citation type="submission" date="2008-08" db="EMBL/GenBank/DDBJ databases">
        <authorList>
            <consortium name="Diatom Consortium"/>
            <person name="Grigoriev I."/>
            <person name="Grimwood J."/>
            <person name="Kuo A."/>
            <person name="Otillar R.P."/>
            <person name="Salamov A."/>
            <person name="Detter J.C."/>
            <person name="Lindquist E."/>
            <person name="Shapiro H."/>
            <person name="Lucas S."/>
            <person name="Glavina del Rio T."/>
            <person name="Pitluck S."/>
            <person name="Rokhsar D."/>
            <person name="Bowler C."/>
        </authorList>
    </citation>
    <scope>GENOME REANNOTATION</scope>
    <source>
        <strain evidence="6">CCAP 1055/1</strain>
    </source>
</reference>
<dbReference type="InParanoid" id="B7FSY5"/>
<dbReference type="PANTHER" id="PTHR11669">
    <property type="entry name" value="REPLICATION FACTOR C / DNA POLYMERASE III GAMMA-TAU SUBUNIT"/>
    <property type="match status" value="1"/>
</dbReference>
<keyword evidence="4" id="KW-0539">Nucleus</keyword>
<protein>
    <submittedName>
        <fullName evidence="5">Uncharacterized protein</fullName>
    </submittedName>
</protein>
<dbReference type="SUPFAM" id="SSF48019">
    <property type="entry name" value="post-AAA+ oligomerization domain-like"/>
    <property type="match status" value="1"/>
</dbReference>
<dbReference type="OMA" id="LKADIMH"/>
<dbReference type="InterPro" id="IPR027417">
    <property type="entry name" value="P-loop_NTPase"/>
</dbReference>
<sequence length="361" mass="40813">MLWVDKYRPVKLDDLSYHDTISQRLSSLASNPESMPHLFFYGPAGAGKKTRITALLGSLYGPGASRLKLDKRTFTTPTKRTVELNMITSNYHIEISPGDAGLNDRFVIQDVIKEMASNKNVGASATSSERKSGAATFKTVVLVEVDRLSRQAQAALRRTMEKYASTCRLILVCNNQSKVIEPVRSRCLGIRVAAPTEDEICKVLKSVSINESFMLPDELAINIARESSRNVRRAILMLEACYVQKRGALTKDQPVQKTDWELYINQLAVEITREQTPQRLMAAREKLYELLVNCIPANVIIKTLAKELMKNLDDSLKREVIEWAAFYEHRISLGSKEIFHLEAFVAKFMAVYKKYLNDLFA</sequence>
<dbReference type="FunCoup" id="B7FSY5">
    <property type="interactions" value="376"/>
</dbReference>